<evidence type="ECO:0000256" key="1">
    <source>
        <dbReference type="SAM" id="Phobius"/>
    </source>
</evidence>
<evidence type="ECO:0000313" key="3">
    <source>
        <dbReference type="Proteomes" id="UP000012283"/>
    </source>
</evidence>
<dbReference type="eggNOG" id="ENOG50306WT">
    <property type="taxonomic scope" value="Bacteria"/>
</dbReference>
<accession>N4WH73</accession>
<evidence type="ECO:0000313" key="2">
    <source>
        <dbReference type="EMBL" id="ENH95537.1"/>
    </source>
</evidence>
<dbReference type="AlphaFoldDB" id="N4WH73"/>
<dbReference type="PROSITE" id="PS51257">
    <property type="entry name" value="PROKAR_LIPOPROTEIN"/>
    <property type="match status" value="1"/>
</dbReference>
<dbReference type="RefSeq" id="WP_003475204.1">
    <property type="nucleotide sequence ID" value="NZ_APML01000095.1"/>
</dbReference>
<dbReference type="EMBL" id="APML01000095">
    <property type="protein sequence ID" value="ENH95537.1"/>
    <property type="molecule type" value="Genomic_DNA"/>
</dbReference>
<sequence>MNKGLIVGIIGTVSLVGVGCVLINEDRRMMLKNKWNGLRSSLKQGAEDLPIEEAGHPETDMLDNADMVSEGSQYGVHYYNKVRQT</sequence>
<comment type="caution">
    <text evidence="2">The sequence shown here is derived from an EMBL/GenBank/DDBJ whole genome shotgun (WGS) entry which is preliminary data.</text>
</comment>
<proteinExistence type="predicted"/>
<organism evidence="2 3">
    <name type="scientific">Gracilibacillus halophilus YIM-C55.5</name>
    <dbReference type="NCBI Taxonomy" id="1308866"/>
    <lineage>
        <taxon>Bacteria</taxon>
        <taxon>Bacillati</taxon>
        <taxon>Bacillota</taxon>
        <taxon>Bacilli</taxon>
        <taxon>Bacillales</taxon>
        <taxon>Bacillaceae</taxon>
        <taxon>Gracilibacillus</taxon>
    </lineage>
</organism>
<dbReference type="OrthoDB" id="2390014at2"/>
<keyword evidence="3" id="KW-1185">Reference proteome</keyword>
<keyword evidence="1" id="KW-0472">Membrane</keyword>
<feature type="transmembrane region" description="Helical" evidence="1">
    <location>
        <begin position="6"/>
        <end position="24"/>
    </location>
</feature>
<evidence type="ECO:0008006" key="4">
    <source>
        <dbReference type="Google" id="ProtNLM"/>
    </source>
</evidence>
<gene>
    <name evidence="2" type="ORF">J416_15572</name>
</gene>
<dbReference type="Proteomes" id="UP000012283">
    <property type="component" value="Unassembled WGS sequence"/>
</dbReference>
<dbReference type="PATRIC" id="fig|1308866.3.peg.3133"/>
<reference evidence="2 3" key="1">
    <citation type="submission" date="2013-03" db="EMBL/GenBank/DDBJ databases">
        <title>Draft genome sequence of Gracibacillus halophilus YIM-C55.5, a moderately halophilic and thermophilic organism from the Xiaochaidamu salt lake.</title>
        <authorList>
            <person name="Sugumar T."/>
            <person name="Polireddy D.R."/>
            <person name="Antony A."/>
            <person name="Madhava Y.R."/>
            <person name="Sivakumar N."/>
        </authorList>
    </citation>
    <scope>NUCLEOTIDE SEQUENCE [LARGE SCALE GENOMIC DNA]</scope>
    <source>
        <strain evidence="2 3">YIM-C55.5</strain>
    </source>
</reference>
<protein>
    <recommendedName>
        <fullName evidence="4">Lipoprotein</fullName>
    </recommendedName>
</protein>
<name>N4WH73_9BACI</name>
<keyword evidence="1" id="KW-0812">Transmembrane</keyword>
<keyword evidence="1" id="KW-1133">Transmembrane helix</keyword>